<dbReference type="EMBL" id="JAIWYP010000013">
    <property type="protein sequence ID" value="KAH3715646.1"/>
    <property type="molecule type" value="Genomic_DNA"/>
</dbReference>
<organism evidence="1 2">
    <name type="scientific">Dreissena polymorpha</name>
    <name type="common">Zebra mussel</name>
    <name type="synonym">Mytilus polymorpha</name>
    <dbReference type="NCBI Taxonomy" id="45954"/>
    <lineage>
        <taxon>Eukaryota</taxon>
        <taxon>Metazoa</taxon>
        <taxon>Spiralia</taxon>
        <taxon>Lophotrochozoa</taxon>
        <taxon>Mollusca</taxon>
        <taxon>Bivalvia</taxon>
        <taxon>Autobranchia</taxon>
        <taxon>Heteroconchia</taxon>
        <taxon>Euheterodonta</taxon>
        <taxon>Imparidentia</taxon>
        <taxon>Neoheterodontei</taxon>
        <taxon>Myida</taxon>
        <taxon>Dreissenoidea</taxon>
        <taxon>Dreissenidae</taxon>
        <taxon>Dreissena</taxon>
    </lineage>
</organism>
<accession>A0A9D4C1L4</accession>
<evidence type="ECO:0000313" key="1">
    <source>
        <dbReference type="EMBL" id="KAH3715646.1"/>
    </source>
</evidence>
<proteinExistence type="predicted"/>
<reference evidence="1" key="2">
    <citation type="submission" date="2020-11" db="EMBL/GenBank/DDBJ databases">
        <authorList>
            <person name="McCartney M.A."/>
            <person name="Auch B."/>
            <person name="Kono T."/>
            <person name="Mallez S."/>
            <person name="Becker A."/>
            <person name="Gohl D.M."/>
            <person name="Silverstein K.A.T."/>
            <person name="Koren S."/>
            <person name="Bechman K.B."/>
            <person name="Herman A."/>
            <person name="Abrahante J.E."/>
            <person name="Garbe J."/>
        </authorList>
    </citation>
    <scope>NUCLEOTIDE SEQUENCE</scope>
    <source>
        <strain evidence="1">Duluth1</strain>
        <tissue evidence="1">Whole animal</tissue>
    </source>
</reference>
<sequence>MVEQKGICRCNIARNLPFPPSIGQWQNVLAKTNTCLSFLGPDHQNFTSEIKVGFALEFTLEITLEFTLEITLEFTFEITLEFKLDITLKTRWAPCVAGV</sequence>
<name>A0A9D4C1L4_DREPO</name>
<evidence type="ECO:0000313" key="2">
    <source>
        <dbReference type="Proteomes" id="UP000828390"/>
    </source>
</evidence>
<dbReference type="AlphaFoldDB" id="A0A9D4C1L4"/>
<dbReference type="Proteomes" id="UP000828390">
    <property type="component" value="Unassembled WGS sequence"/>
</dbReference>
<keyword evidence="2" id="KW-1185">Reference proteome</keyword>
<protein>
    <submittedName>
        <fullName evidence="1">Uncharacterized protein</fullName>
    </submittedName>
</protein>
<comment type="caution">
    <text evidence="1">The sequence shown here is derived from an EMBL/GenBank/DDBJ whole genome shotgun (WGS) entry which is preliminary data.</text>
</comment>
<reference evidence="1" key="1">
    <citation type="journal article" date="2019" name="bioRxiv">
        <title>The Genome of the Zebra Mussel, Dreissena polymorpha: A Resource for Invasive Species Research.</title>
        <authorList>
            <person name="McCartney M.A."/>
            <person name="Auch B."/>
            <person name="Kono T."/>
            <person name="Mallez S."/>
            <person name="Zhang Y."/>
            <person name="Obille A."/>
            <person name="Becker A."/>
            <person name="Abrahante J.E."/>
            <person name="Garbe J."/>
            <person name="Badalamenti J.P."/>
            <person name="Herman A."/>
            <person name="Mangelson H."/>
            <person name="Liachko I."/>
            <person name="Sullivan S."/>
            <person name="Sone E.D."/>
            <person name="Koren S."/>
            <person name="Silverstein K.A.T."/>
            <person name="Beckman K.B."/>
            <person name="Gohl D.M."/>
        </authorList>
    </citation>
    <scope>NUCLEOTIDE SEQUENCE</scope>
    <source>
        <strain evidence="1">Duluth1</strain>
        <tissue evidence="1">Whole animal</tissue>
    </source>
</reference>
<gene>
    <name evidence="1" type="ORF">DPMN_058358</name>
</gene>